<comment type="caution">
    <text evidence="2">The sequence shown here is derived from an EMBL/GenBank/DDBJ whole genome shotgun (WGS) entry which is preliminary data.</text>
</comment>
<protein>
    <submittedName>
        <fullName evidence="2">Uncharacterized protein</fullName>
    </submittedName>
</protein>
<proteinExistence type="predicted"/>
<organism evidence="2 3">
    <name type="scientific">Rhodonia placenta</name>
    <dbReference type="NCBI Taxonomy" id="104341"/>
    <lineage>
        <taxon>Eukaryota</taxon>
        <taxon>Fungi</taxon>
        <taxon>Dikarya</taxon>
        <taxon>Basidiomycota</taxon>
        <taxon>Agaricomycotina</taxon>
        <taxon>Agaricomycetes</taxon>
        <taxon>Polyporales</taxon>
        <taxon>Adustoporiaceae</taxon>
        <taxon>Rhodonia</taxon>
    </lineage>
</organism>
<reference evidence="2" key="2">
    <citation type="journal article" name="Front. Microbiol.">
        <title>Degradative Capacity of Two Strains of Rhodonia placenta: From Phenotype to Genotype.</title>
        <authorList>
            <person name="Kolle M."/>
            <person name="Horta M.A.C."/>
            <person name="Nowrousian M."/>
            <person name="Ohm R.A."/>
            <person name="Benz J.P."/>
            <person name="Pilgard A."/>
        </authorList>
    </citation>
    <scope>NUCLEOTIDE SEQUENCE</scope>
    <source>
        <strain evidence="2">FPRL280</strain>
    </source>
</reference>
<evidence type="ECO:0000256" key="1">
    <source>
        <dbReference type="SAM" id="MobiDB-lite"/>
    </source>
</evidence>
<sequence>MLGPSDGLIALVILLDRSRRAVRARLCLAGEDKSGRTVSEVDVDEVLGVEGVDKALTRSHDGGRKGRDKRSKLRSLGQQRQAYIQGKFRGGCARWSMRSLSVRSMLTRPRGPVSQSGCVSRARAVPRTAVPSNLIVR</sequence>
<dbReference type="AlphaFoldDB" id="A0A8H7U0X1"/>
<dbReference type="Proteomes" id="UP000639403">
    <property type="component" value="Unassembled WGS sequence"/>
</dbReference>
<evidence type="ECO:0000313" key="3">
    <source>
        <dbReference type="Proteomes" id="UP000639403"/>
    </source>
</evidence>
<dbReference type="EMBL" id="JADOXO010000161">
    <property type="protein sequence ID" value="KAF9811024.1"/>
    <property type="molecule type" value="Genomic_DNA"/>
</dbReference>
<reference evidence="2" key="1">
    <citation type="submission" date="2020-11" db="EMBL/GenBank/DDBJ databases">
        <authorList>
            <person name="Koelle M."/>
            <person name="Horta M.A.C."/>
            <person name="Nowrousian M."/>
            <person name="Ohm R.A."/>
            <person name="Benz P."/>
            <person name="Pilgard A."/>
        </authorList>
    </citation>
    <scope>NUCLEOTIDE SEQUENCE</scope>
    <source>
        <strain evidence="2">FPRL280</strain>
    </source>
</reference>
<gene>
    <name evidence="2" type="ORF">IEO21_06728</name>
</gene>
<evidence type="ECO:0000313" key="2">
    <source>
        <dbReference type="EMBL" id="KAF9811024.1"/>
    </source>
</evidence>
<feature type="region of interest" description="Disordered" evidence="1">
    <location>
        <begin position="54"/>
        <end position="77"/>
    </location>
</feature>
<accession>A0A8H7U0X1</accession>
<name>A0A8H7U0X1_9APHY</name>
<feature type="compositionally biased region" description="Basic and acidic residues" evidence="1">
    <location>
        <begin position="54"/>
        <end position="65"/>
    </location>
</feature>